<sequence>MPKTRSRPKIVTMIVDTGNPQAVRDRGRRSRCDSTEFSIIADVWSSKLAIPPWLVDSEFHSGNAISKNIAANSFCSSIPFPFKLPAAVIRRSLRPGCETSSQEQQQQVESAREPSGTSLCLLVECSGDLEDDDDDDDEEEEEEEAKTKATMEQQKKKTKSEPQRGSLLLILLQPACGRDVAFYRVLPRRFGRAPANVLCLVVVDRKRGEYELLMHEMVWPKEPLGSLAIKATFGQNQTVLGEYGESTSDGRFSPAGRATQVAMWVQAQDQDCISVDKGFAAHPGHWAVVARERAEHAKFKGGERAIAELAKTRKRGLGYGVGDGNNNSHSYLISVSPSACGERGLSWIAQPSTPAPVPSAEWNFEFDRDKANVNLSPLQCKTAFPGLFEDPYRAAAFWDSQLGISNEHLDKIELKDGMARAIIHRGELYIVATKAAQEDHRKKILAVLSSMHHALSATAGNRTQPSIEFVFSIEDRVDDISGPGHPIWALSRKASEESIWLIPDFGFWAWDNAANAIGPYNQVVDRIQRQEVTVPWSSKENKLVWRGKLSFAPKLRRNLLDIARDTSWGDVKEIVWSEKQNFISMDDHCKYKFIAHVEGRAYSSSLKYRQACRFVVVAHKLQFIQHHHYLLQSTGPYQNFVEVERDFSDLPAKMEHLLANQDLAERIAKNNAKTFRERYLTKAAEACYWRELWASWATVFNAIITDSAVDRGLRNLALFSEANKHGADPHIITEPWERWGMDILAINNGVYEHEYRCPGGSALSAAALGGNKEIVSLLLEPEFRLSPSSSEYHRAILCAYFKDQMLWEAVCHNRESTVQWLVDNGTDINRDGPLIREHGCALHLAAQNGYGNLIRLLLDQGEDMSYVSSYMSLTPMRFAARGGHLEAVQVLVDENVGIQALVRAIMVNTLGIISILAAAGVPLNNDDSDLLRDPVHKIENMRKIS</sequence>
<name>A0A178ER48_TRIRU</name>
<dbReference type="InterPro" id="IPR006598">
    <property type="entry name" value="CAP10"/>
</dbReference>
<dbReference type="PROSITE" id="PS50088">
    <property type="entry name" value="ANK_REPEAT"/>
    <property type="match status" value="1"/>
</dbReference>
<feature type="domain" description="Glycosyl transferase CAP10" evidence="3">
    <location>
        <begin position="463"/>
        <end position="696"/>
    </location>
</feature>
<feature type="compositionally biased region" description="Basic and acidic residues" evidence="2">
    <location>
        <begin position="145"/>
        <end position="160"/>
    </location>
</feature>
<evidence type="ECO:0000313" key="4">
    <source>
        <dbReference type="EMBL" id="OAL62409.1"/>
    </source>
</evidence>
<dbReference type="InterPro" id="IPR036770">
    <property type="entry name" value="Ankyrin_rpt-contain_sf"/>
</dbReference>
<protein>
    <recommendedName>
        <fullName evidence="3">Glycosyl transferase CAP10 domain-containing protein</fullName>
    </recommendedName>
</protein>
<feature type="region of interest" description="Disordered" evidence="2">
    <location>
        <begin position="128"/>
        <end position="160"/>
    </location>
</feature>
<comment type="caution">
    <text evidence="4">The sequence shown here is derived from an EMBL/GenBank/DDBJ whole genome shotgun (WGS) entry which is preliminary data.</text>
</comment>
<dbReference type="SUPFAM" id="SSF48403">
    <property type="entry name" value="Ankyrin repeat"/>
    <property type="match status" value="1"/>
</dbReference>
<dbReference type="InterPro" id="IPR002110">
    <property type="entry name" value="Ankyrin_rpt"/>
</dbReference>
<dbReference type="Pfam" id="PF05686">
    <property type="entry name" value="Glyco_transf_90"/>
    <property type="match status" value="1"/>
</dbReference>
<evidence type="ECO:0000259" key="3">
    <source>
        <dbReference type="SMART" id="SM00672"/>
    </source>
</evidence>
<dbReference type="InterPro" id="IPR051091">
    <property type="entry name" value="O-Glucosyltr/Glycosyltrsf_90"/>
</dbReference>
<dbReference type="PANTHER" id="PTHR12203">
    <property type="entry name" value="KDEL LYS-ASP-GLU-LEU CONTAINING - RELATED"/>
    <property type="match status" value="1"/>
</dbReference>
<dbReference type="SMART" id="SM00672">
    <property type="entry name" value="CAP10"/>
    <property type="match status" value="1"/>
</dbReference>
<dbReference type="PANTHER" id="PTHR12203:SF107">
    <property type="entry name" value="GLYCOSYL TRANSFERASE CAP10 DOMAIN-CONTAINING PROTEIN"/>
    <property type="match status" value="1"/>
</dbReference>
<feature type="compositionally biased region" description="Acidic residues" evidence="2">
    <location>
        <begin position="128"/>
        <end position="144"/>
    </location>
</feature>
<evidence type="ECO:0000313" key="5">
    <source>
        <dbReference type="Proteomes" id="UP000243015"/>
    </source>
</evidence>
<dbReference type="PROSITE" id="PS50297">
    <property type="entry name" value="ANK_REP_REGION"/>
    <property type="match status" value="1"/>
</dbReference>
<gene>
    <name evidence="4" type="ORF">A7C99_6992</name>
</gene>
<dbReference type="Pfam" id="PF12796">
    <property type="entry name" value="Ank_2"/>
    <property type="match status" value="1"/>
</dbReference>
<proteinExistence type="predicted"/>
<dbReference type="EMBL" id="LHPM01000019">
    <property type="protein sequence ID" value="OAL62409.1"/>
    <property type="molecule type" value="Genomic_DNA"/>
</dbReference>
<dbReference type="SMART" id="SM00248">
    <property type="entry name" value="ANK"/>
    <property type="match status" value="4"/>
</dbReference>
<dbReference type="Gene3D" id="1.25.40.20">
    <property type="entry name" value="Ankyrin repeat-containing domain"/>
    <property type="match status" value="1"/>
</dbReference>
<dbReference type="Proteomes" id="UP000243015">
    <property type="component" value="Unassembled WGS sequence"/>
</dbReference>
<reference evidence="4 5" key="1">
    <citation type="submission" date="2016-05" db="EMBL/GenBank/DDBJ databases">
        <title>Genome sequencing of Trichophyton rubrum CMCC(F)T1i isolated from hair.</title>
        <authorList>
            <person name="Zhan P."/>
            <person name="Tao Y."/>
            <person name="Liu W."/>
        </authorList>
    </citation>
    <scope>NUCLEOTIDE SEQUENCE [LARGE SCALE GENOMIC DNA]</scope>
    <source>
        <strain evidence="5">CMCC(F)T1i</strain>
    </source>
</reference>
<feature type="repeat" description="ANK" evidence="1">
    <location>
        <begin position="837"/>
        <end position="869"/>
    </location>
</feature>
<evidence type="ECO:0000256" key="2">
    <source>
        <dbReference type="SAM" id="MobiDB-lite"/>
    </source>
</evidence>
<organism evidence="4 5">
    <name type="scientific">Trichophyton rubrum</name>
    <name type="common">Athlete's foot fungus</name>
    <name type="synonym">Epidermophyton rubrum</name>
    <dbReference type="NCBI Taxonomy" id="5551"/>
    <lineage>
        <taxon>Eukaryota</taxon>
        <taxon>Fungi</taxon>
        <taxon>Dikarya</taxon>
        <taxon>Ascomycota</taxon>
        <taxon>Pezizomycotina</taxon>
        <taxon>Eurotiomycetes</taxon>
        <taxon>Eurotiomycetidae</taxon>
        <taxon>Onygenales</taxon>
        <taxon>Arthrodermataceae</taxon>
        <taxon>Trichophyton</taxon>
    </lineage>
</organism>
<accession>A0A178ER48</accession>
<evidence type="ECO:0000256" key="1">
    <source>
        <dbReference type="PROSITE-ProRule" id="PRU00023"/>
    </source>
</evidence>
<dbReference type="AlphaFoldDB" id="A0A178ER48"/>
<dbReference type="VEuPathDB" id="FungiDB:TERG_12031"/>
<keyword evidence="1" id="KW-0040">ANK repeat</keyword>
<dbReference type="VEuPathDB" id="FungiDB:TERG_12030"/>